<sequence length="314" mass="34791">MSGGRRAPRAGGSVVELHHPDKELFGKGGVTKRELADHYLHAAPMMLRHLRGRPIAVQRWPHGIEDGGGFFVKNRQPGTPDWVHSARVPRESGDGDADVLVCDDSATLAWLADQDAFPLHMWLSRIDRPRRPDRIVFDLDPPEGAAPDDPAAFDAVRAAARDIRAELDDLGLIGYPMTTGSRGVHVVCPIRREIDTDDAKDFARAVAERVAARRSGELTVEQRKDRRRGRLFVDYLRNGYAQLAVAPYAVRAAPDAPVATPITWEELGAIPGSRAWTVRTFGRRASADPWKDFARRSRSPRAAMRRLREPAGQG</sequence>
<proteinExistence type="predicted"/>
<gene>
    <name evidence="3" type="ORF">HDA36_000894</name>
</gene>
<feature type="domain" description="DNA ligase D polymerase" evidence="2">
    <location>
        <begin position="31"/>
        <end position="290"/>
    </location>
</feature>
<dbReference type="NCBIfam" id="TIGR02778">
    <property type="entry name" value="ligD_pol"/>
    <property type="match status" value="1"/>
</dbReference>
<dbReference type="PANTHER" id="PTHR42705:SF2">
    <property type="entry name" value="BIFUNCTIONAL NON-HOMOLOGOUS END JOINING PROTEIN LIGD"/>
    <property type="match status" value="1"/>
</dbReference>
<accession>A0A7W8VCC2</accession>
<feature type="compositionally biased region" description="Basic residues" evidence="1">
    <location>
        <begin position="296"/>
        <end position="305"/>
    </location>
</feature>
<dbReference type="Pfam" id="PF21686">
    <property type="entry name" value="LigD_Prim-Pol"/>
    <property type="match status" value="1"/>
</dbReference>
<dbReference type="RefSeq" id="WP_184388962.1">
    <property type="nucleotide sequence ID" value="NZ_BAAAJD010000049.1"/>
</dbReference>
<protein>
    <submittedName>
        <fullName evidence="3">Bifunctional non-homologous end joining protein LigD</fullName>
        <ecNumber evidence="3">6.5.1.1</ecNumber>
    </submittedName>
</protein>
<dbReference type="AlphaFoldDB" id="A0A7W8VCC2"/>
<dbReference type="EMBL" id="JACHDB010000001">
    <property type="protein sequence ID" value="MBB5430810.1"/>
    <property type="molecule type" value="Genomic_DNA"/>
</dbReference>
<dbReference type="Proteomes" id="UP000572635">
    <property type="component" value="Unassembled WGS sequence"/>
</dbReference>
<evidence type="ECO:0000256" key="1">
    <source>
        <dbReference type="SAM" id="MobiDB-lite"/>
    </source>
</evidence>
<evidence type="ECO:0000313" key="4">
    <source>
        <dbReference type="Proteomes" id="UP000572635"/>
    </source>
</evidence>
<dbReference type="InterPro" id="IPR014145">
    <property type="entry name" value="LigD_pol_dom"/>
</dbReference>
<dbReference type="PANTHER" id="PTHR42705">
    <property type="entry name" value="BIFUNCTIONAL NON-HOMOLOGOUS END JOINING PROTEIN LIGD"/>
    <property type="match status" value="1"/>
</dbReference>
<organism evidence="3 4">
    <name type="scientific">Nocardiopsis composta</name>
    <dbReference type="NCBI Taxonomy" id="157465"/>
    <lineage>
        <taxon>Bacteria</taxon>
        <taxon>Bacillati</taxon>
        <taxon>Actinomycetota</taxon>
        <taxon>Actinomycetes</taxon>
        <taxon>Streptosporangiales</taxon>
        <taxon>Nocardiopsidaceae</taxon>
        <taxon>Nocardiopsis</taxon>
    </lineage>
</organism>
<name>A0A7W8VCC2_9ACTN</name>
<dbReference type="GO" id="GO:0003910">
    <property type="term" value="F:DNA ligase (ATP) activity"/>
    <property type="evidence" value="ECO:0007669"/>
    <property type="project" value="UniProtKB-EC"/>
</dbReference>
<feature type="region of interest" description="Disordered" evidence="1">
    <location>
        <begin position="292"/>
        <end position="314"/>
    </location>
</feature>
<reference evidence="3 4" key="1">
    <citation type="submission" date="2020-08" db="EMBL/GenBank/DDBJ databases">
        <title>Sequencing the genomes of 1000 actinobacteria strains.</title>
        <authorList>
            <person name="Klenk H.-P."/>
        </authorList>
    </citation>
    <scope>NUCLEOTIDE SEQUENCE [LARGE SCALE GENOMIC DNA]</scope>
    <source>
        <strain evidence="3 4">DSM 44551</strain>
    </source>
</reference>
<evidence type="ECO:0000313" key="3">
    <source>
        <dbReference type="EMBL" id="MBB5430810.1"/>
    </source>
</evidence>
<keyword evidence="3" id="KW-0436">Ligase</keyword>
<keyword evidence="4" id="KW-1185">Reference proteome</keyword>
<dbReference type="EC" id="6.5.1.1" evidence="3"/>
<dbReference type="Gene3D" id="3.90.920.10">
    <property type="entry name" value="DNA primase, PRIM domain"/>
    <property type="match status" value="1"/>
</dbReference>
<dbReference type="InterPro" id="IPR052171">
    <property type="entry name" value="NHEJ_LigD"/>
</dbReference>
<comment type="caution">
    <text evidence="3">The sequence shown here is derived from an EMBL/GenBank/DDBJ whole genome shotgun (WGS) entry which is preliminary data.</text>
</comment>
<evidence type="ECO:0000259" key="2">
    <source>
        <dbReference type="Pfam" id="PF21686"/>
    </source>
</evidence>